<feature type="region of interest" description="Disordered" evidence="1">
    <location>
        <begin position="1"/>
        <end position="51"/>
    </location>
</feature>
<protein>
    <submittedName>
        <fullName evidence="2">Uncharacterized protein</fullName>
    </submittedName>
</protein>
<keyword evidence="3" id="KW-1185">Reference proteome</keyword>
<reference evidence="2" key="1">
    <citation type="submission" date="2020-03" db="EMBL/GenBank/DDBJ databases">
        <authorList>
            <person name="Weist P."/>
        </authorList>
    </citation>
    <scope>NUCLEOTIDE SEQUENCE</scope>
</reference>
<dbReference type="AlphaFoldDB" id="A0A9N7V6N5"/>
<accession>A0A9N7V6N5</accession>
<comment type="caution">
    <text evidence="2">The sequence shown here is derived from an EMBL/GenBank/DDBJ whole genome shotgun (WGS) entry which is preliminary data.</text>
</comment>
<evidence type="ECO:0000313" key="2">
    <source>
        <dbReference type="EMBL" id="CAB1443770.1"/>
    </source>
</evidence>
<evidence type="ECO:0000313" key="3">
    <source>
        <dbReference type="Proteomes" id="UP001153269"/>
    </source>
</evidence>
<evidence type="ECO:0000256" key="1">
    <source>
        <dbReference type="SAM" id="MobiDB-lite"/>
    </source>
</evidence>
<gene>
    <name evidence="2" type="ORF">PLEPLA_LOCUS31486</name>
</gene>
<proteinExistence type="predicted"/>
<dbReference type="EMBL" id="CADEAL010003190">
    <property type="protein sequence ID" value="CAB1443770.1"/>
    <property type="molecule type" value="Genomic_DNA"/>
</dbReference>
<feature type="compositionally biased region" description="Acidic residues" evidence="1">
    <location>
        <begin position="21"/>
        <end position="39"/>
    </location>
</feature>
<dbReference type="Proteomes" id="UP001153269">
    <property type="component" value="Unassembled WGS sequence"/>
</dbReference>
<sequence length="178" mass="19865">MFVQVNGGKGTENEAQTEVTLDAEEEEKEEEEEEEEEEGAGLKSGANVKEHTHDQVSSFSLEPYMRSLCTLTGVHLWQIQQHRRFPRATVASIKKFGTTGILPRAGRLRAGGLLRELTENPKVNVAELERWCVELLRGKLRPAACDLGYVALKDKWKHLKQRSSTGGPRPSRGSAEVL</sequence>
<name>A0A9N7V6N5_PLEPL</name>
<organism evidence="2 3">
    <name type="scientific">Pleuronectes platessa</name>
    <name type="common">European plaice</name>
    <dbReference type="NCBI Taxonomy" id="8262"/>
    <lineage>
        <taxon>Eukaryota</taxon>
        <taxon>Metazoa</taxon>
        <taxon>Chordata</taxon>
        <taxon>Craniata</taxon>
        <taxon>Vertebrata</taxon>
        <taxon>Euteleostomi</taxon>
        <taxon>Actinopterygii</taxon>
        <taxon>Neopterygii</taxon>
        <taxon>Teleostei</taxon>
        <taxon>Neoteleostei</taxon>
        <taxon>Acanthomorphata</taxon>
        <taxon>Carangaria</taxon>
        <taxon>Pleuronectiformes</taxon>
        <taxon>Pleuronectoidei</taxon>
        <taxon>Pleuronectidae</taxon>
        <taxon>Pleuronectes</taxon>
    </lineage>
</organism>